<gene>
    <name evidence="2" type="ORF">EKH80_10285</name>
</gene>
<keyword evidence="1" id="KW-0732">Signal</keyword>
<feature type="signal peptide" evidence="1">
    <location>
        <begin position="1"/>
        <end position="24"/>
    </location>
</feature>
<evidence type="ECO:0000256" key="1">
    <source>
        <dbReference type="SAM" id="SignalP"/>
    </source>
</evidence>
<reference evidence="2 3" key="1">
    <citation type="submission" date="2018-12" db="EMBL/GenBank/DDBJ databases">
        <title>Dyella dinghuensis sp. nov. DHOA06 and Dyella choica sp. nov. 4M-K27, isolated from forest soil.</title>
        <authorList>
            <person name="Qiu L.-H."/>
            <person name="Gao Z.-H."/>
        </authorList>
    </citation>
    <scope>NUCLEOTIDE SEQUENCE [LARGE SCALE GENOMIC DNA]</scope>
    <source>
        <strain evidence="2 3">4M-K27</strain>
    </source>
</reference>
<dbReference type="RefSeq" id="WP_126684655.1">
    <property type="nucleotide sequence ID" value="NZ_RYYV01000006.1"/>
</dbReference>
<evidence type="ECO:0000313" key="3">
    <source>
        <dbReference type="Proteomes" id="UP000274358"/>
    </source>
</evidence>
<name>A0A3S0WW85_9GAMM</name>
<dbReference type="AlphaFoldDB" id="A0A3S0WW85"/>
<proteinExistence type="predicted"/>
<sequence>MNGKLIPWVALVFAWSLLSAESCARPSSHWYMAVAVPEDMTVDGLEMQAHLFFSHGAPVAQPRSIHDDIALDFYNALTASVIHPYFLLLYPTLEGAEMSERRSGPMNAIIFEVAPDERVFHFGQTMHNLKGVVPMQGDLGRSLILRFLANAARDVGDDAAIAGMPLAVDDAPIDPVIQGAHIERARIYLNNVLVRTVDRIDQQDGPFIEPGNSHVTEGYPFNPPRQVFPVHGRIVSVAPGTDNLTLFGPCNTQGPAPIRSGRFDRKRSLENACPSEMTSLDEFNRRHVRHEGIMVPVTLLLW</sequence>
<dbReference type="Proteomes" id="UP000274358">
    <property type="component" value="Unassembled WGS sequence"/>
</dbReference>
<evidence type="ECO:0000313" key="2">
    <source>
        <dbReference type="EMBL" id="RUL76091.1"/>
    </source>
</evidence>
<keyword evidence="3" id="KW-1185">Reference proteome</keyword>
<comment type="caution">
    <text evidence="2">The sequence shown here is derived from an EMBL/GenBank/DDBJ whole genome shotgun (WGS) entry which is preliminary data.</text>
</comment>
<organism evidence="2 3">
    <name type="scientific">Dyella choica</name>
    <dbReference type="NCBI Taxonomy" id="1927959"/>
    <lineage>
        <taxon>Bacteria</taxon>
        <taxon>Pseudomonadati</taxon>
        <taxon>Pseudomonadota</taxon>
        <taxon>Gammaproteobacteria</taxon>
        <taxon>Lysobacterales</taxon>
        <taxon>Rhodanobacteraceae</taxon>
        <taxon>Dyella</taxon>
    </lineage>
</organism>
<dbReference type="EMBL" id="RYYV01000006">
    <property type="protein sequence ID" value="RUL76091.1"/>
    <property type="molecule type" value="Genomic_DNA"/>
</dbReference>
<protein>
    <submittedName>
        <fullName evidence="2">Uncharacterized protein</fullName>
    </submittedName>
</protein>
<accession>A0A3S0WW85</accession>
<feature type="chain" id="PRO_5018573251" evidence="1">
    <location>
        <begin position="25"/>
        <end position="302"/>
    </location>
</feature>